<feature type="chain" id="PRO_5021438239" description="Lipocalin-like domain-containing protein" evidence="1">
    <location>
        <begin position="24"/>
        <end position="189"/>
    </location>
</feature>
<evidence type="ECO:0000313" key="3">
    <source>
        <dbReference type="Proteomes" id="UP000297540"/>
    </source>
</evidence>
<keyword evidence="3" id="KW-1185">Reference proteome</keyword>
<dbReference type="OrthoDB" id="666127at2"/>
<feature type="signal peptide" evidence="1">
    <location>
        <begin position="1"/>
        <end position="23"/>
    </location>
</feature>
<comment type="caution">
    <text evidence="2">The sequence shown here is derived from an EMBL/GenBank/DDBJ whole genome shotgun (WGS) entry which is preliminary data.</text>
</comment>
<dbReference type="PROSITE" id="PS51257">
    <property type="entry name" value="PROKAR_LIPOPROTEIN"/>
    <property type="match status" value="1"/>
</dbReference>
<proteinExistence type="predicted"/>
<keyword evidence="1" id="KW-0732">Signal</keyword>
<sequence>MKNLFFIPVFMIACVLFSCQKEAKVNPSAPVSFMASNKKTPVGTPVTTPVPVPSVPTIPVTDTVTSSLPVASIVTLGKWKVASYREGTSVSTSKFNGYTFVFDKSGAIVVDNNGQTTNGTWLYLTASFYYGIPTYGYSPYGFNILLGTKKPLSLLSKNLFISKKTTTNLYVDSVNPAEDTHVTLVKFSN</sequence>
<dbReference type="RefSeq" id="WP_133232438.1">
    <property type="nucleotide sequence ID" value="NZ_SOZE01000017.1"/>
</dbReference>
<evidence type="ECO:0008006" key="4">
    <source>
        <dbReference type="Google" id="ProtNLM"/>
    </source>
</evidence>
<protein>
    <recommendedName>
        <fullName evidence="4">Lipocalin-like domain-containing protein</fullName>
    </recommendedName>
</protein>
<evidence type="ECO:0000256" key="1">
    <source>
        <dbReference type="SAM" id="SignalP"/>
    </source>
</evidence>
<evidence type="ECO:0000313" key="2">
    <source>
        <dbReference type="EMBL" id="TFF36115.1"/>
    </source>
</evidence>
<reference evidence="2 3" key="1">
    <citation type="journal article" date="2017" name="Int. J. Syst. Evol. Microbiol.">
        <title>Mucilaginibacterpsychrotolerans sp. nov., isolated from peatlands.</title>
        <authorList>
            <person name="Deng Y."/>
            <person name="Shen L."/>
            <person name="Xu B."/>
            <person name="Liu Y."/>
            <person name="Gu Z."/>
            <person name="Liu H."/>
            <person name="Zhou Y."/>
        </authorList>
    </citation>
    <scope>NUCLEOTIDE SEQUENCE [LARGE SCALE GENOMIC DNA]</scope>
    <source>
        <strain evidence="2 3">NH7-4</strain>
    </source>
</reference>
<dbReference type="EMBL" id="SOZE01000017">
    <property type="protein sequence ID" value="TFF36115.1"/>
    <property type="molecule type" value="Genomic_DNA"/>
</dbReference>
<dbReference type="AlphaFoldDB" id="A0A4Y8SBV1"/>
<name>A0A4Y8SBV1_9SPHI</name>
<dbReference type="Proteomes" id="UP000297540">
    <property type="component" value="Unassembled WGS sequence"/>
</dbReference>
<gene>
    <name evidence="2" type="ORF">E2R66_16330</name>
</gene>
<accession>A0A4Y8SBV1</accession>
<organism evidence="2 3">
    <name type="scientific">Mucilaginibacter psychrotolerans</name>
    <dbReference type="NCBI Taxonomy" id="1524096"/>
    <lineage>
        <taxon>Bacteria</taxon>
        <taxon>Pseudomonadati</taxon>
        <taxon>Bacteroidota</taxon>
        <taxon>Sphingobacteriia</taxon>
        <taxon>Sphingobacteriales</taxon>
        <taxon>Sphingobacteriaceae</taxon>
        <taxon>Mucilaginibacter</taxon>
    </lineage>
</organism>